<dbReference type="AlphaFoldDB" id="A0A1J0GKK3"/>
<dbReference type="PANTHER" id="PTHR40032">
    <property type="entry name" value="EXPORTED PROTEIN-RELATED"/>
    <property type="match status" value="1"/>
</dbReference>
<evidence type="ECO:0000313" key="3">
    <source>
        <dbReference type="Proteomes" id="UP000182569"/>
    </source>
</evidence>
<evidence type="ECO:0000313" key="2">
    <source>
        <dbReference type="EMBL" id="APC41851.1"/>
    </source>
</evidence>
<dbReference type="STRING" id="1552.A7L45_18155"/>
<dbReference type="InterPro" id="IPR024301">
    <property type="entry name" value="Amidase_6"/>
</dbReference>
<evidence type="ECO:0000259" key="1">
    <source>
        <dbReference type="Pfam" id="PF12671"/>
    </source>
</evidence>
<name>A0A1J0GKK3_9CLOT</name>
<dbReference type="Pfam" id="PF12671">
    <property type="entry name" value="Amidase_6"/>
    <property type="match status" value="1"/>
</dbReference>
<sequence length="407" mass="46748">MKQHICKISTSIIILSSFLLLVGLFCYKSNDFFTSKAIAISTIAPVNTDTDEMTKVIEDIYKDRNSMFITKDITNLPKYYDVSQKLGKWSLEHEVKRLSYFNDWSCQRNMNYVKVESTPKIRKITNTQRGLRLLVDEYYKFQYTYKNDVNPTTNIFGVGLTHSMDLIKKDEKWVIYSDWYLDCFEDALKSYSGEIKDPKLNIDNKEKYNLQNCPKILPEPKAVTKGKYDKINAIKYADKYCGIPWASGNLKKYNNKYTNYTGIGGNCTNYVSQSMGDKEGGGLEFDGVWHCTYKKYGGTDGTSAWVNADAFKQYLTYSGRGKIIGKGTFKELISPMPDYPCGVIQKLDLGDLICYAKGNDIDHFAIVTGFDSHGYPLVNTHTIDRYHVPWDLGWGDKNIKFYLIHVR</sequence>
<dbReference type="EMBL" id="CP015756">
    <property type="protein sequence ID" value="APC41851.1"/>
    <property type="molecule type" value="Genomic_DNA"/>
</dbReference>
<reference evidence="3" key="1">
    <citation type="journal article" date="2016" name="Front. Microbiol.">
        <title>Complete Genome Sequence of Clostridium estertheticum DSM 8809, a Microbe Identified in Spoiled Vacuum Packed Beef.</title>
        <authorList>
            <person name="Yu Z."/>
            <person name="Gunn L."/>
            <person name="Brennan E."/>
            <person name="Reid R."/>
            <person name="Wall P.G."/>
            <person name="Gaora O.P."/>
            <person name="Hurley D."/>
            <person name="Bolton D."/>
            <person name="Fanning S."/>
        </authorList>
    </citation>
    <scope>NUCLEOTIDE SEQUENCE [LARGE SCALE GENOMIC DNA]</scope>
    <source>
        <strain evidence="3">DSM 8809</strain>
    </source>
</reference>
<dbReference type="OrthoDB" id="2194542at2"/>
<keyword evidence="3" id="KW-1185">Reference proteome</keyword>
<accession>A0A1J0GKK3</accession>
<dbReference type="Proteomes" id="UP000182569">
    <property type="component" value="Chromosome"/>
</dbReference>
<protein>
    <recommendedName>
        <fullName evidence="1">Putative amidase domain-containing protein</fullName>
    </recommendedName>
</protein>
<dbReference type="KEGG" id="ceu:A7L45_18155"/>
<dbReference type="RefSeq" id="WP_071614142.1">
    <property type="nucleotide sequence ID" value="NZ_CP015756.1"/>
</dbReference>
<dbReference type="PANTHER" id="PTHR40032:SF1">
    <property type="entry name" value="EXPORTED PROTEIN"/>
    <property type="match status" value="1"/>
</dbReference>
<organism evidence="2 3">
    <name type="scientific">Clostridium estertheticum subsp. estertheticum</name>
    <dbReference type="NCBI Taxonomy" id="1552"/>
    <lineage>
        <taxon>Bacteria</taxon>
        <taxon>Bacillati</taxon>
        <taxon>Bacillota</taxon>
        <taxon>Clostridia</taxon>
        <taxon>Eubacteriales</taxon>
        <taxon>Clostridiaceae</taxon>
        <taxon>Clostridium</taxon>
    </lineage>
</organism>
<gene>
    <name evidence="2" type="ORF">A7L45_18155</name>
</gene>
<proteinExistence type="predicted"/>
<feature type="domain" description="Putative amidase" evidence="1">
    <location>
        <begin position="227"/>
        <end position="404"/>
    </location>
</feature>